<proteinExistence type="predicted"/>
<evidence type="ECO:0000313" key="1">
    <source>
        <dbReference type="EMBL" id="GAA4374724.1"/>
    </source>
</evidence>
<comment type="caution">
    <text evidence="1">The sequence shown here is derived from an EMBL/GenBank/DDBJ whole genome shotgun (WGS) entry which is preliminary data.</text>
</comment>
<accession>A0ABP8IUW9</accession>
<evidence type="ECO:0000313" key="2">
    <source>
        <dbReference type="Proteomes" id="UP001500454"/>
    </source>
</evidence>
<evidence type="ECO:0008006" key="3">
    <source>
        <dbReference type="Google" id="ProtNLM"/>
    </source>
</evidence>
<dbReference type="Proteomes" id="UP001500454">
    <property type="component" value="Unassembled WGS sequence"/>
</dbReference>
<organism evidence="1 2">
    <name type="scientific">Hymenobacter koreensis</name>
    <dbReference type="NCBI Taxonomy" id="1084523"/>
    <lineage>
        <taxon>Bacteria</taxon>
        <taxon>Pseudomonadati</taxon>
        <taxon>Bacteroidota</taxon>
        <taxon>Cytophagia</taxon>
        <taxon>Cytophagales</taxon>
        <taxon>Hymenobacteraceae</taxon>
        <taxon>Hymenobacter</taxon>
    </lineage>
</organism>
<dbReference type="RefSeq" id="WP_345221344.1">
    <property type="nucleotide sequence ID" value="NZ_BAABHA010000002.1"/>
</dbReference>
<reference evidence="2" key="1">
    <citation type="journal article" date="2019" name="Int. J. Syst. Evol. Microbiol.">
        <title>The Global Catalogue of Microorganisms (GCM) 10K type strain sequencing project: providing services to taxonomists for standard genome sequencing and annotation.</title>
        <authorList>
            <consortium name="The Broad Institute Genomics Platform"/>
            <consortium name="The Broad Institute Genome Sequencing Center for Infectious Disease"/>
            <person name="Wu L."/>
            <person name="Ma J."/>
        </authorList>
    </citation>
    <scope>NUCLEOTIDE SEQUENCE [LARGE SCALE GENOMIC DNA]</scope>
    <source>
        <strain evidence="2">JCM 17924</strain>
    </source>
</reference>
<protein>
    <recommendedName>
        <fullName evidence="3">Outer membrane protein beta-barrel domain-containing protein</fullName>
    </recommendedName>
</protein>
<gene>
    <name evidence="1" type="ORF">GCM10023186_06440</name>
</gene>
<keyword evidence="2" id="KW-1185">Reference proteome</keyword>
<sequence>MAGATFLRDQHQFYVALEAPPGQEQQWVWQQEHLSDEFFNIGVSMRNRLGKRFEAVTDLALNRRVKGAIFNSNLQFYTANVGLRYRFRVGGR</sequence>
<dbReference type="EMBL" id="BAABHA010000002">
    <property type="protein sequence ID" value="GAA4374724.1"/>
    <property type="molecule type" value="Genomic_DNA"/>
</dbReference>
<name>A0ABP8IUW9_9BACT</name>